<name>A0ABX8RS81_NOCIO</name>
<sequence>MAGRVEASTQGVHKTGTHAHEVIWKLEQILAAMERAHAAGYGKWGTDDFGKSFESENGYVASYENLKSVIQSQIARLLQYGEGMLTSAELLQDMELANKLGVTFE</sequence>
<proteinExistence type="predicted"/>
<dbReference type="RefSeq" id="WP_218473819.1">
    <property type="nucleotide sequence ID" value="NZ_BAABJN010000005.1"/>
</dbReference>
<organism evidence="1 2">
    <name type="scientific">Nocardia iowensis</name>
    <dbReference type="NCBI Taxonomy" id="204891"/>
    <lineage>
        <taxon>Bacteria</taxon>
        <taxon>Bacillati</taxon>
        <taxon>Actinomycetota</taxon>
        <taxon>Actinomycetes</taxon>
        <taxon>Mycobacteriales</taxon>
        <taxon>Nocardiaceae</taxon>
        <taxon>Nocardia</taxon>
    </lineage>
</organism>
<evidence type="ECO:0000313" key="1">
    <source>
        <dbReference type="EMBL" id="QXN92493.1"/>
    </source>
</evidence>
<keyword evidence="2" id="KW-1185">Reference proteome</keyword>
<dbReference type="Proteomes" id="UP000694257">
    <property type="component" value="Chromosome"/>
</dbReference>
<dbReference type="EMBL" id="CP078145">
    <property type="protein sequence ID" value="QXN92493.1"/>
    <property type="molecule type" value="Genomic_DNA"/>
</dbReference>
<accession>A0ABX8RS81</accession>
<gene>
    <name evidence="1" type="ORF">KV110_04905</name>
</gene>
<evidence type="ECO:0008006" key="3">
    <source>
        <dbReference type="Google" id="ProtNLM"/>
    </source>
</evidence>
<reference evidence="1 2" key="1">
    <citation type="submission" date="2021-07" db="EMBL/GenBank/DDBJ databases">
        <title>Whole Genome Sequence of Nocardia Iowensis.</title>
        <authorList>
            <person name="Lamm A."/>
            <person name="Collins-Fairclough A.M."/>
            <person name="Bunk B."/>
            <person name="Sproer C."/>
        </authorList>
    </citation>
    <scope>NUCLEOTIDE SEQUENCE [LARGE SCALE GENOMIC DNA]</scope>
    <source>
        <strain evidence="1 2">NRRL 5646</strain>
    </source>
</reference>
<evidence type="ECO:0000313" key="2">
    <source>
        <dbReference type="Proteomes" id="UP000694257"/>
    </source>
</evidence>
<protein>
    <recommendedName>
        <fullName evidence="3">WXG100 family type VII secretion target</fullName>
    </recommendedName>
</protein>